<feature type="domain" description="Glutamine amidotransferase type-2" evidence="4">
    <location>
        <begin position="1"/>
        <end position="168"/>
    </location>
</feature>
<dbReference type="Gene3D" id="3.60.20.10">
    <property type="entry name" value="Glutamine Phosphoribosylpyrophosphate, subunit 1, domain 1"/>
    <property type="match status" value="1"/>
</dbReference>
<protein>
    <recommendedName>
        <fullName evidence="2">asparagine synthase (glutamine-hydrolyzing)</fullName>
        <ecNumber evidence="2">6.3.5.4</ecNumber>
    </recommendedName>
</protein>
<comment type="caution">
    <text evidence="5">The sequence shown here is derived from an EMBL/GenBank/DDBJ whole genome shotgun (WGS) entry which is preliminary data.</text>
</comment>
<dbReference type="InterPro" id="IPR051786">
    <property type="entry name" value="ASN_synthetase/amidase"/>
</dbReference>
<evidence type="ECO:0000313" key="6">
    <source>
        <dbReference type="Proteomes" id="UP000468943"/>
    </source>
</evidence>
<dbReference type="InterPro" id="IPR014729">
    <property type="entry name" value="Rossmann-like_a/b/a_fold"/>
</dbReference>
<keyword evidence="6" id="KW-1185">Reference proteome</keyword>
<dbReference type="SUPFAM" id="SSF52402">
    <property type="entry name" value="Adenine nucleotide alpha hydrolases-like"/>
    <property type="match status" value="1"/>
</dbReference>
<organism evidence="5 6">
    <name type="scientific">Pontixanthobacter gangjinensis</name>
    <dbReference type="NCBI Taxonomy" id="1028742"/>
    <lineage>
        <taxon>Bacteria</taxon>
        <taxon>Pseudomonadati</taxon>
        <taxon>Pseudomonadota</taxon>
        <taxon>Alphaproteobacteria</taxon>
        <taxon>Sphingomonadales</taxon>
        <taxon>Erythrobacteraceae</taxon>
        <taxon>Pontixanthobacter</taxon>
    </lineage>
</organism>
<evidence type="ECO:0000313" key="5">
    <source>
        <dbReference type="EMBL" id="MXO57607.1"/>
    </source>
</evidence>
<sequence length="561" mass="62066">MITASLNRAPIGTAGDSRSIGGLQSGNLLIFADARIDDRASLLSQLSESRPDSDADLILGAYRKWGPNCIRHLTGDFAFVIIDQQAGSIFCGRDHIGARPLYYALGSDRMHFASNIDALIAADPSLNSIDPEFAAMALVDNTFASSDRTFHRRIRKLAPGHTLEVGPKRHQIERWWNPRDISPLTLHNEAEYVEAARSVFATAVEDRICAAERVAVHLSGGLDSSAVAATATRLLRQSRRAEPIGYAWHLRAADMPQDDESIVVEAARDALQIEAFAPVADKDSIVALLRADWSRGIDAGILISEGAIQDHAQQQSISLILSGWGGDEGLSFNGRGYHAQLLTSGDWRELSRVSNNPGVVALLKGIRNGLRELGKGVQSAGMKRRTKSSYLSPDYTSLIGQFKHAPISFRSPQHVMAGLIDTNHLASRLESWALSAQPKFIQYAYPLLDRRVMEFALSLPGHMFLRDGTRRWIMREMIDPAIPDIIRRNTQKAEPARVKAAIPHLHKAFHRCADLLEGQNGRGERDQYVDLKRLIADLRGPEEAVRANLSYKRRALQFLLF</sequence>
<dbReference type="Pfam" id="PF13537">
    <property type="entry name" value="GATase_7"/>
    <property type="match status" value="1"/>
</dbReference>
<dbReference type="InterPro" id="IPR017932">
    <property type="entry name" value="GATase_2_dom"/>
</dbReference>
<proteinExistence type="predicted"/>
<reference evidence="5 6" key="1">
    <citation type="submission" date="2019-12" db="EMBL/GenBank/DDBJ databases">
        <title>Genomic-based taxomic classification of the family Erythrobacteraceae.</title>
        <authorList>
            <person name="Xu L."/>
        </authorList>
    </citation>
    <scope>NUCLEOTIDE SEQUENCE [LARGE SCALE GENOMIC DNA]</scope>
    <source>
        <strain evidence="5 6">JCM 17802</strain>
    </source>
</reference>
<gene>
    <name evidence="5" type="ORF">GRI36_12030</name>
</gene>
<dbReference type="PANTHER" id="PTHR43284:SF1">
    <property type="entry name" value="ASPARAGINE SYNTHETASE"/>
    <property type="match status" value="1"/>
</dbReference>
<dbReference type="PROSITE" id="PS51278">
    <property type="entry name" value="GATASE_TYPE_2"/>
    <property type="match status" value="1"/>
</dbReference>
<dbReference type="RefSeq" id="WP_160598668.1">
    <property type="nucleotide sequence ID" value="NZ_WTYS01000001.1"/>
</dbReference>
<evidence type="ECO:0000256" key="1">
    <source>
        <dbReference type="ARBA" id="ARBA00005187"/>
    </source>
</evidence>
<comment type="catalytic activity">
    <reaction evidence="3">
        <text>L-aspartate + L-glutamine + ATP + H2O = L-asparagine + L-glutamate + AMP + diphosphate + H(+)</text>
        <dbReference type="Rhea" id="RHEA:12228"/>
        <dbReference type="ChEBI" id="CHEBI:15377"/>
        <dbReference type="ChEBI" id="CHEBI:15378"/>
        <dbReference type="ChEBI" id="CHEBI:29985"/>
        <dbReference type="ChEBI" id="CHEBI:29991"/>
        <dbReference type="ChEBI" id="CHEBI:30616"/>
        <dbReference type="ChEBI" id="CHEBI:33019"/>
        <dbReference type="ChEBI" id="CHEBI:58048"/>
        <dbReference type="ChEBI" id="CHEBI:58359"/>
        <dbReference type="ChEBI" id="CHEBI:456215"/>
        <dbReference type="EC" id="6.3.5.4"/>
    </reaction>
</comment>
<dbReference type="InterPro" id="IPR001962">
    <property type="entry name" value="Asn_synthase"/>
</dbReference>
<dbReference type="Gene3D" id="3.40.50.620">
    <property type="entry name" value="HUPs"/>
    <property type="match status" value="2"/>
</dbReference>
<evidence type="ECO:0000259" key="4">
    <source>
        <dbReference type="PROSITE" id="PS51278"/>
    </source>
</evidence>
<dbReference type="InterPro" id="IPR029055">
    <property type="entry name" value="Ntn_hydrolases_N"/>
</dbReference>
<dbReference type="OrthoDB" id="9763290at2"/>
<dbReference type="SUPFAM" id="SSF56235">
    <property type="entry name" value="N-terminal nucleophile aminohydrolases (Ntn hydrolases)"/>
    <property type="match status" value="1"/>
</dbReference>
<dbReference type="EMBL" id="WTYS01000001">
    <property type="protein sequence ID" value="MXO57607.1"/>
    <property type="molecule type" value="Genomic_DNA"/>
</dbReference>
<dbReference type="GO" id="GO:0004066">
    <property type="term" value="F:asparagine synthase (glutamine-hydrolyzing) activity"/>
    <property type="evidence" value="ECO:0007669"/>
    <property type="project" value="UniProtKB-EC"/>
</dbReference>
<evidence type="ECO:0000256" key="3">
    <source>
        <dbReference type="ARBA" id="ARBA00048741"/>
    </source>
</evidence>
<dbReference type="PANTHER" id="PTHR43284">
    <property type="entry name" value="ASPARAGINE SYNTHETASE (GLUTAMINE-HYDROLYZING)"/>
    <property type="match status" value="1"/>
</dbReference>
<dbReference type="AlphaFoldDB" id="A0A6I4SRR5"/>
<dbReference type="Pfam" id="PF00733">
    <property type="entry name" value="Asn_synthase"/>
    <property type="match status" value="1"/>
</dbReference>
<evidence type="ECO:0000256" key="2">
    <source>
        <dbReference type="ARBA" id="ARBA00012737"/>
    </source>
</evidence>
<accession>A0A6I4SRR5</accession>
<dbReference type="GO" id="GO:0006529">
    <property type="term" value="P:asparagine biosynthetic process"/>
    <property type="evidence" value="ECO:0007669"/>
    <property type="project" value="InterPro"/>
</dbReference>
<name>A0A6I4SRR5_9SPHN</name>
<dbReference type="EC" id="6.3.5.4" evidence="2"/>
<dbReference type="Proteomes" id="UP000468943">
    <property type="component" value="Unassembled WGS sequence"/>
</dbReference>
<comment type="pathway">
    <text evidence="1">Amino-acid biosynthesis; L-asparagine biosynthesis; L-asparagine from L-aspartate (L-Gln route): step 1/1.</text>
</comment>